<dbReference type="Proteomes" id="UP000596902">
    <property type="component" value="Unassembled WGS sequence"/>
</dbReference>
<dbReference type="AlphaFoldDB" id="A0A8H7EDI1"/>
<evidence type="ECO:0000313" key="1">
    <source>
        <dbReference type="EMBL" id="KAF7675762.1"/>
    </source>
</evidence>
<reference evidence="1" key="2">
    <citation type="submission" date="2020-08" db="EMBL/GenBank/DDBJ databases">
        <title>Draft Genome Sequence of Cumin Blight Pathogen Alternaria burnsii.</title>
        <authorList>
            <person name="Feng Z."/>
        </authorList>
    </citation>
    <scope>NUCLEOTIDE SEQUENCE</scope>
    <source>
        <strain evidence="1">CBS107.38</strain>
    </source>
</reference>
<comment type="caution">
    <text evidence="1">The sequence shown here is derived from an EMBL/GenBank/DDBJ whole genome shotgun (WGS) entry which is preliminary data.</text>
</comment>
<dbReference type="RefSeq" id="XP_038786025.1">
    <property type="nucleotide sequence ID" value="XM_038931528.1"/>
</dbReference>
<accession>A0A8H7EDI1</accession>
<dbReference type="GeneID" id="62204706"/>
<gene>
    <name evidence="1" type="ORF">GT037_006481</name>
</gene>
<name>A0A8H7EDI1_9PLEO</name>
<proteinExistence type="predicted"/>
<reference evidence="1" key="1">
    <citation type="submission" date="2020-01" db="EMBL/GenBank/DDBJ databases">
        <authorList>
            <person name="Feng Z.H.Z."/>
        </authorList>
    </citation>
    <scope>NUCLEOTIDE SEQUENCE</scope>
    <source>
        <strain evidence="1">CBS107.38</strain>
    </source>
</reference>
<dbReference type="EMBL" id="JAAABM010000008">
    <property type="protein sequence ID" value="KAF7675762.1"/>
    <property type="molecule type" value="Genomic_DNA"/>
</dbReference>
<dbReference type="PANTHER" id="PTHR33112:SF16">
    <property type="entry name" value="HETEROKARYON INCOMPATIBILITY DOMAIN-CONTAINING PROTEIN"/>
    <property type="match status" value="1"/>
</dbReference>
<keyword evidence="2" id="KW-1185">Reference proteome</keyword>
<organism evidence="1 2">
    <name type="scientific">Alternaria burnsii</name>
    <dbReference type="NCBI Taxonomy" id="1187904"/>
    <lineage>
        <taxon>Eukaryota</taxon>
        <taxon>Fungi</taxon>
        <taxon>Dikarya</taxon>
        <taxon>Ascomycota</taxon>
        <taxon>Pezizomycotina</taxon>
        <taxon>Dothideomycetes</taxon>
        <taxon>Pleosporomycetidae</taxon>
        <taxon>Pleosporales</taxon>
        <taxon>Pleosporineae</taxon>
        <taxon>Pleosporaceae</taxon>
        <taxon>Alternaria</taxon>
        <taxon>Alternaria sect. Alternaria</taxon>
    </lineage>
</organism>
<sequence length="234" mass="26247">MMKLGQALDIDSNMPKLVSQLGGSREAVEQWCMIIEDYSQRAMAIESDKLPAIAALAGKFAPVLGEYYAGIWKDSFVSQLMWKRLGQLELGRRSDIYRAPSWSWASLDDGVSFRRPQTACCILLSAQSMPKNGHVPYGEVTRAAATLCGKISTGFITRADERGYCTLTLEKRHVEDAPLRRFYASYFHQVSAQGKLIEVSEAPMQSWIDDARHVCFPQCVGELSPWSHISIDQY</sequence>
<protein>
    <submittedName>
        <fullName evidence="1">Uncharacterized protein</fullName>
    </submittedName>
</protein>
<evidence type="ECO:0000313" key="2">
    <source>
        <dbReference type="Proteomes" id="UP000596902"/>
    </source>
</evidence>
<dbReference type="PANTHER" id="PTHR33112">
    <property type="entry name" value="DOMAIN PROTEIN, PUTATIVE-RELATED"/>
    <property type="match status" value="1"/>
</dbReference>